<accession>A0A517R149</accession>
<dbReference type="InterPro" id="IPR012495">
    <property type="entry name" value="TadE-like_dom"/>
</dbReference>
<name>A0A517R149_9PLAN</name>
<proteinExistence type="predicted"/>
<dbReference type="KEGG" id="svp:Pan189_19990"/>
<feature type="transmembrane region" description="Helical" evidence="1">
    <location>
        <begin position="21"/>
        <end position="39"/>
    </location>
</feature>
<organism evidence="3 4">
    <name type="scientific">Stratiformator vulcanicus</name>
    <dbReference type="NCBI Taxonomy" id="2527980"/>
    <lineage>
        <taxon>Bacteria</taxon>
        <taxon>Pseudomonadati</taxon>
        <taxon>Planctomycetota</taxon>
        <taxon>Planctomycetia</taxon>
        <taxon>Planctomycetales</taxon>
        <taxon>Planctomycetaceae</taxon>
        <taxon>Stratiformator</taxon>
    </lineage>
</organism>
<keyword evidence="1" id="KW-0812">Transmembrane</keyword>
<keyword evidence="4" id="KW-1185">Reference proteome</keyword>
<keyword evidence="1" id="KW-1133">Transmembrane helix</keyword>
<dbReference type="EMBL" id="CP036268">
    <property type="protein sequence ID" value="QDT37619.1"/>
    <property type="molecule type" value="Genomic_DNA"/>
</dbReference>
<sequence>MLSTKHRAKPERGNSRRGATTVEMAVVLGPLLLIIFGSIEFERALMVSHALEEAARAGCRIAILKGSTTESVAAEMSPILDSCGIDKFTINIEPKNVSSAQRWEPVSVTIEAQYKEVSWIPVPTFLSNARLTGSCTMPKEYSDNE</sequence>
<dbReference type="OrthoDB" id="278387at2"/>
<reference evidence="3 4" key="1">
    <citation type="submission" date="2019-02" db="EMBL/GenBank/DDBJ databases">
        <title>Deep-cultivation of Planctomycetes and their phenomic and genomic characterization uncovers novel biology.</title>
        <authorList>
            <person name="Wiegand S."/>
            <person name="Jogler M."/>
            <person name="Boedeker C."/>
            <person name="Pinto D."/>
            <person name="Vollmers J."/>
            <person name="Rivas-Marin E."/>
            <person name="Kohn T."/>
            <person name="Peeters S.H."/>
            <person name="Heuer A."/>
            <person name="Rast P."/>
            <person name="Oberbeckmann S."/>
            <person name="Bunk B."/>
            <person name="Jeske O."/>
            <person name="Meyerdierks A."/>
            <person name="Storesund J.E."/>
            <person name="Kallscheuer N."/>
            <person name="Luecker S."/>
            <person name="Lage O.M."/>
            <person name="Pohl T."/>
            <person name="Merkel B.J."/>
            <person name="Hornburger P."/>
            <person name="Mueller R.-W."/>
            <person name="Bruemmer F."/>
            <person name="Labrenz M."/>
            <person name="Spormann A.M."/>
            <person name="Op den Camp H."/>
            <person name="Overmann J."/>
            <person name="Amann R."/>
            <person name="Jetten M.S.M."/>
            <person name="Mascher T."/>
            <person name="Medema M.H."/>
            <person name="Devos D.P."/>
            <person name="Kaster A.-K."/>
            <person name="Ovreas L."/>
            <person name="Rohde M."/>
            <person name="Galperin M.Y."/>
            <person name="Jogler C."/>
        </authorList>
    </citation>
    <scope>NUCLEOTIDE SEQUENCE [LARGE SCALE GENOMIC DNA]</scope>
    <source>
        <strain evidence="3 4">Pan189</strain>
    </source>
</reference>
<keyword evidence="1" id="KW-0472">Membrane</keyword>
<feature type="domain" description="TadE-like" evidence="2">
    <location>
        <begin position="18"/>
        <end position="60"/>
    </location>
</feature>
<dbReference type="Pfam" id="PF07811">
    <property type="entry name" value="TadE"/>
    <property type="match status" value="1"/>
</dbReference>
<evidence type="ECO:0000259" key="2">
    <source>
        <dbReference type="Pfam" id="PF07811"/>
    </source>
</evidence>
<evidence type="ECO:0000313" key="3">
    <source>
        <dbReference type="EMBL" id="QDT37619.1"/>
    </source>
</evidence>
<evidence type="ECO:0000256" key="1">
    <source>
        <dbReference type="SAM" id="Phobius"/>
    </source>
</evidence>
<dbReference type="Proteomes" id="UP000317318">
    <property type="component" value="Chromosome"/>
</dbReference>
<evidence type="ECO:0000313" key="4">
    <source>
        <dbReference type="Proteomes" id="UP000317318"/>
    </source>
</evidence>
<gene>
    <name evidence="3" type="ORF">Pan189_19990</name>
</gene>
<dbReference type="RefSeq" id="WP_145363719.1">
    <property type="nucleotide sequence ID" value="NZ_CP036268.1"/>
</dbReference>
<protein>
    <submittedName>
        <fullName evidence="3">TadE-like protein</fullName>
    </submittedName>
</protein>
<dbReference type="AlphaFoldDB" id="A0A517R149"/>